<accession>A0A0R1WDV5</accession>
<dbReference type="GO" id="GO:0003677">
    <property type="term" value="F:DNA binding"/>
    <property type="evidence" value="ECO:0007669"/>
    <property type="project" value="UniProtKB-KW"/>
</dbReference>
<reference evidence="5 6" key="1">
    <citation type="journal article" date="2015" name="Genome Announc.">
        <title>Expanding the biotechnology potential of lactobacilli through comparative genomics of 213 strains and associated genera.</title>
        <authorList>
            <person name="Sun Z."/>
            <person name="Harris H.M."/>
            <person name="McCann A."/>
            <person name="Guo C."/>
            <person name="Argimon S."/>
            <person name="Zhang W."/>
            <person name="Yang X."/>
            <person name="Jeffery I.B."/>
            <person name="Cooney J.C."/>
            <person name="Kagawa T.F."/>
            <person name="Liu W."/>
            <person name="Song Y."/>
            <person name="Salvetti E."/>
            <person name="Wrobel A."/>
            <person name="Rasinkangas P."/>
            <person name="Parkhill J."/>
            <person name="Rea M.C."/>
            <person name="O'Sullivan O."/>
            <person name="Ritari J."/>
            <person name="Douillard F.P."/>
            <person name="Paul Ross R."/>
            <person name="Yang R."/>
            <person name="Briner A.E."/>
            <person name="Felis G.E."/>
            <person name="de Vos W.M."/>
            <person name="Barrangou R."/>
            <person name="Klaenhammer T.R."/>
            <person name="Caufield P.W."/>
            <person name="Cui Y."/>
            <person name="Zhang H."/>
            <person name="O'Toole P.W."/>
        </authorList>
    </citation>
    <scope>NUCLEOTIDE SEQUENCE [LARGE SCALE GENOMIC DNA]</scope>
    <source>
        <strain evidence="5 6">DSM 4864</strain>
    </source>
</reference>
<name>A0A0R1WDV5_9LACO</name>
<dbReference type="PANTHER" id="PTHR38445">
    <property type="entry name" value="HTH-TYPE TRANSCRIPTIONAL REPRESSOR YTRA"/>
    <property type="match status" value="1"/>
</dbReference>
<sequence>MQFHFDESAPLYQQIAAQLEEMIFTGVFPEGSQVPSTTQLSTELHINPATVLKGMNMLVEKDLIEKRRGRGMFVTAGAQEKIMQTRKESFYKDYVKSLLLEAHKLGITKQHLLELIERGENDGTVNN</sequence>
<evidence type="ECO:0000313" key="5">
    <source>
        <dbReference type="EMBL" id="KRM14372.1"/>
    </source>
</evidence>
<evidence type="ECO:0000313" key="6">
    <source>
        <dbReference type="Proteomes" id="UP000050973"/>
    </source>
</evidence>
<feature type="domain" description="HTH gntR-type" evidence="4">
    <location>
        <begin position="9"/>
        <end position="77"/>
    </location>
</feature>
<evidence type="ECO:0000256" key="3">
    <source>
        <dbReference type="ARBA" id="ARBA00023163"/>
    </source>
</evidence>
<keyword evidence="2" id="KW-0238">DNA-binding</keyword>
<gene>
    <name evidence="5" type="ORF">FC49_GL001256</name>
</gene>
<dbReference type="InterPro" id="IPR000524">
    <property type="entry name" value="Tscrpt_reg_HTH_GntR"/>
</dbReference>
<organism evidence="5 6">
    <name type="scientific">Limosilactobacillus oris DSM 4864</name>
    <dbReference type="NCBI Taxonomy" id="1423779"/>
    <lineage>
        <taxon>Bacteria</taxon>
        <taxon>Bacillati</taxon>
        <taxon>Bacillota</taxon>
        <taxon>Bacilli</taxon>
        <taxon>Lactobacillales</taxon>
        <taxon>Lactobacillaceae</taxon>
        <taxon>Limosilactobacillus</taxon>
    </lineage>
</organism>
<dbReference type="PATRIC" id="fig|1423779.3.peg.1291"/>
<dbReference type="InterPro" id="IPR036388">
    <property type="entry name" value="WH-like_DNA-bd_sf"/>
</dbReference>
<dbReference type="RefSeq" id="WP_003713630.1">
    <property type="nucleotide sequence ID" value="NZ_AZGE01000031.1"/>
</dbReference>
<dbReference type="PROSITE" id="PS50949">
    <property type="entry name" value="HTH_GNTR"/>
    <property type="match status" value="1"/>
</dbReference>
<dbReference type="EMBL" id="AZGE01000031">
    <property type="protein sequence ID" value="KRM14372.1"/>
    <property type="molecule type" value="Genomic_DNA"/>
</dbReference>
<evidence type="ECO:0000256" key="2">
    <source>
        <dbReference type="ARBA" id="ARBA00023125"/>
    </source>
</evidence>
<dbReference type="InterPro" id="IPR036390">
    <property type="entry name" value="WH_DNA-bd_sf"/>
</dbReference>
<dbReference type="Gene3D" id="1.10.10.10">
    <property type="entry name" value="Winged helix-like DNA-binding domain superfamily/Winged helix DNA-binding domain"/>
    <property type="match status" value="1"/>
</dbReference>
<evidence type="ECO:0000256" key="1">
    <source>
        <dbReference type="ARBA" id="ARBA00023015"/>
    </source>
</evidence>
<dbReference type="AlphaFoldDB" id="A0A0R1WDV5"/>
<comment type="caution">
    <text evidence="5">The sequence shown here is derived from an EMBL/GenBank/DDBJ whole genome shotgun (WGS) entry which is preliminary data.</text>
</comment>
<dbReference type="Proteomes" id="UP000050973">
    <property type="component" value="Unassembled WGS sequence"/>
</dbReference>
<dbReference type="PANTHER" id="PTHR38445:SF10">
    <property type="entry name" value="GNTR-FAMILY TRANSCRIPTIONAL REGULATOR"/>
    <property type="match status" value="1"/>
</dbReference>
<keyword evidence="3" id="KW-0804">Transcription</keyword>
<proteinExistence type="predicted"/>
<dbReference type="GO" id="GO:0003700">
    <property type="term" value="F:DNA-binding transcription factor activity"/>
    <property type="evidence" value="ECO:0007669"/>
    <property type="project" value="InterPro"/>
</dbReference>
<dbReference type="CDD" id="cd07377">
    <property type="entry name" value="WHTH_GntR"/>
    <property type="match status" value="1"/>
</dbReference>
<keyword evidence="1" id="KW-0805">Transcription regulation</keyword>
<protein>
    <submittedName>
        <fullName evidence="5">Transcriptional regulator, GntR family</fullName>
    </submittedName>
</protein>
<dbReference type="Pfam" id="PF00392">
    <property type="entry name" value="GntR"/>
    <property type="match status" value="1"/>
</dbReference>
<evidence type="ECO:0000259" key="4">
    <source>
        <dbReference type="PROSITE" id="PS50949"/>
    </source>
</evidence>
<dbReference type="SUPFAM" id="SSF46785">
    <property type="entry name" value="Winged helix' DNA-binding domain"/>
    <property type="match status" value="1"/>
</dbReference>
<dbReference type="SMART" id="SM00345">
    <property type="entry name" value="HTH_GNTR"/>
    <property type="match status" value="1"/>
</dbReference>